<dbReference type="KEGG" id="dno:DNO_0712"/>
<keyword evidence="2" id="KW-0812">Transmembrane</keyword>
<evidence type="ECO:0000259" key="4">
    <source>
        <dbReference type="Pfam" id="PF25800"/>
    </source>
</evidence>
<feature type="compositionally biased region" description="Acidic residues" evidence="1">
    <location>
        <begin position="659"/>
        <end position="676"/>
    </location>
</feature>
<feature type="transmembrane region" description="Helical" evidence="2">
    <location>
        <begin position="468"/>
        <end position="487"/>
    </location>
</feature>
<feature type="compositionally biased region" description="Acidic residues" evidence="1">
    <location>
        <begin position="780"/>
        <end position="797"/>
    </location>
</feature>
<dbReference type="Gene3D" id="1.20.58.2200">
    <property type="match status" value="1"/>
</dbReference>
<name>A5EV34_DICNV</name>
<feature type="compositionally biased region" description="Pro residues" evidence="1">
    <location>
        <begin position="406"/>
        <end position="425"/>
    </location>
</feature>
<sequence length="959" mass="102449">MKGTRQLASLRSAIVLAMGLSLSQSALAVNLGPIQVNSYLGQPLRASIILTDISDAQAQSAKVRLAENAAYQARGIAKTPEQGALQFYVRKTGDQYRVIVSTNTAVNEPFINFILSFHAGSSELNREYAVFLNPDPAAQAGLIATPIESMSAVALPKNIRPADPKTQGWGGQMQPAAPAYQGGTYGPIKAGETLYSIAVATRPNESISVNEWMQQIFSANRHAFSSSSLSSLKKNEVLTLPSGAKPAENVSSGRTKTTPKKPQKPVTSTAPSVNNVQEPPKPTEEAPETPAAESSDIPSTSQIDIPEEEENSAVVPVEMKPEEVAQLKPEETPEVLPTTGQKIEPPAPNEPEVAKTEAPEITTEPEAPAEIAPELPDAVPLQEPLPANDEQLALDDPHTIPVEEPAAPPVEEPEITPPVEEPVAPPEAIVEKPKNDAPRVETNKQPVQLADEAQKTDDSDKIFGIPKLYLFGGFGLVSLLLAGLVGYKLIRKRRGNHYDEQYSELVDYDDQIAELVAEMEEREQVKTASVSSGEDDFSDLDEMSFQEKHEDYSDDESTHSFDNYDKSTDAESVIDDDDFFGGEDFSSTDDDHSSARVETASDDDFFSGEDFGSGDEASKPEKIAEIPAASDDDFFSGEDFGSGDEASKPEKIAEIPAASDDDFFSGEDFGFGDDAAEPEKVAETPAPAADDDFFSGEDFGFGDDTAAAPEKVAETPAPAADDDFFSGEDFGFGDDAAEPEKVAETPAPAADDDFFSGEDFGFGDDTAEPEKVAETPAPAADDDFFSGEDFGFGDDTAEPEKVAETPAPAADDDFFSGDFGFGDDTAAPEKVAETPAPATDDDFFSGDFGFGDDTAAPEKVAETPAPATDDFFSDAAVKEELDSNLDAIQETIAPEVPETVVAPEPEVDEQAMAINIDLAATYIASGVKPEKARIWLNEVLEKGTDAQKEQAQNLLKKLG</sequence>
<dbReference type="Proteomes" id="UP000000248">
    <property type="component" value="Chromosome"/>
</dbReference>
<feature type="domain" description="FimV N-terminal" evidence="4">
    <location>
        <begin position="30"/>
        <end position="134"/>
    </location>
</feature>
<dbReference type="Pfam" id="PF25800">
    <property type="entry name" value="FimV_N"/>
    <property type="match status" value="1"/>
</dbReference>
<evidence type="ECO:0000256" key="1">
    <source>
        <dbReference type="SAM" id="MobiDB-lite"/>
    </source>
</evidence>
<reference evidence="5 6" key="1">
    <citation type="journal article" date="2007" name="Nat. Biotechnol.">
        <title>Genome sequence and identification of candidate vaccine antigens from the animal pathogen Dichelobacter nodosus.</title>
        <authorList>
            <person name="Myers G.S."/>
            <person name="Parker D."/>
            <person name="Al-Hasani K."/>
            <person name="Kennan R.M."/>
            <person name="Seemann T."/>
            <person name="Ren Q."/>
            <person name="Badger J.H."/>
            <person name="Selengut J.D."/>
            <person name="Deboy R.T."/>
            <person name="Tettelin H."/>
            <person name="Boyce J.D."/>
            <person name="McCarl V.P."/>
            <person name="Han X."/>
            <person name="Nelson W.C."/>
            <person name="Madupu R."/>
            <person name="Mohamoud Y."/>
            <person name="Holley T."/>
            <person name="Fedorova N."/>
            <person name="Khouri H."/>
            <person name="Bottomley S.P."/>
            <person name="Whittington R.J."/>
            <person name="Adler B."/>
            <person name="Songer J.G."/>
            <person name="Rood J.I."/>
            <person name="Paulsen I.T."/>
        </authorList>
    </citation>
    <scope>NUCLEOTIDE SEQUENCE [LARGE SCALE GENOMIC DNA]</scope>
    <source>
        <strain evidence="5 6">VCS1703A</strain>
    </source>
</reference>
<feature type="compositionally biased region" description="Polar residues" evidence="1">
    <location>
        <begin position="268"/>
        <end position="277"/>
    </location>
</feature>
<keyword evidence="6" id="KW-1185">Reference proteome</keyword>
<feature type="compositionally biased region" description="Low complexity" evidence="1">
    <location>
        <begin position="816"/>
        <end position="825"/>
    </location>
</feature>
<dbReference type="eggNOG" id="COG3170">
    <property type="taxonomic scope" value="Bacteria"/>
</dbReference>
<feature type="region of interest" description="Disordered" evidence="1">
    <location>
        <begin position="547"/>
        <end position="856"/>
    </location>
</feature>
<feature type="compositionally biased region" description="Acidic residues" evidence="1">
    <location>
        <begin position="750"/>
        <end position="767"/>
    </location>
</feature>
<feature type="compositionally biased region" description="Low complexity" evidence="1">
    <location>
        <begin position="359"/>
        <end position="374"/>
    </location>
</feature>
<dbReference type="RefSeq" id="WP_012031044.1">
    <property type="nucleotide sequence ID" value="NC_009446.1"/>
</dbReference>
<keyword evidence="2" id="KW-0472">Membrane</keyword>
<accession>A5EV34</accession>
<evidence type="ECO:0000313" key="6">
    <source>
        <dbReference type="Proteomes" id="UP000000248"/>
    </source>
</evidence>
<dbReference type="InterPro" id="IPR020011">
    <property type="entry name" value="FimV_C"/>
</dbReference>
<organism evidence="5 6">
    <name type="scientific">Dichelobacter nodosus (strain VCS1703A)</name>
    <dbReference type="NCBI Taxonomy" id="246195"/>
    <lineage>
        <taxon>Bacteria</taxon>
        <taxon>Pseudomonadati</taxon>
        <taxon>Pseudomonadota</taxon>
        <taxon>Gammaproteobacteria</taxon>
        <taxon>Cardiobacteriales</taxon>
        <taxon>Cardiobacteriaceae</taxon>
        <taxon>Dichelobacter</taxon>
    </lineage>
</organism>
<protein>
    <submittedName>
        <fullName evidence="5">Type IV fimbrial biogenesis protein FimV</fullName>
    </submittedName>
</protein>
<keyword evidence="2" id="KW-1133">Transmembrane helix</keyword>
<feature type="signal peptide" evidence="3">
    <location>
        <begin position="1"/>
        <end position="28"/>
    </location>
</feature>
<dbReference type="HOGENOM" id="CLU_284369_0_0_6"/>
<dbReference type="EMBL" id="CP000513">
    <property type="protein sequence ID" value="ABQ13869.1"/>
    <property type="molecule type" value="Genomic_DNA"/>
</dbReference>
<evidence type="ECO:0000256" key="2">
    <source>
        <dbReference type="SAM" id="Phobius"/>
    </source>
</evidence>
<dbReference type="AlphaFoldDB" id="A5EV34"/>
<feature type="compositionally biased region" description="Acidic residues" evidence="1">
    <location>
        <begin position="720"/>
        <end position="737"/>
    </location>
</feature>
<keyword evidence="3" id="KW-0732">Signal</keyword>
<feature type="compositionally biased region" description="Basic and acidic residues" evidence="1">
    <location>
        <begin position="429"/>
        <end position="442"/>
    </location>
</feature>
<feature type="compositionally biased region" description="Acidic residues" evidence="1">
    <location>
        <begin position="572"/>
        <end position="581"/>
    </location>
</feature>
<dbReference type="InterPro" id="IPR038440">
    <property type="entry name" value="FimV_C_sf"/>
</dbReference>
<dbReference type="NCBIfam" id="TIGR03504">
    <property type="entry name" value="FimV_Cterm"/>
    <property type="match status" value="1"/>
</dbReference>
<feature type="chain" id="PRO_5002681287" evidence="3">
    <location>
        <begin position="29"/>
        <end position="959"/>
    </location>
</feature>
<evidence type="ECO:0000313" key="5">
    <source>
        <dbReference type="EMBL" id="ABQ13869.1"/>
    </source>
</evidence>
<gene>
    <name evidence="5" type="primary">fimV</name>
    <name evidence="5" type="ordered locus">DNO_0712</name>
</gene>
<evidence type="ECO:0000256" key="3">
    <source>
        <dbReference type="SAM" id="SignalP"/>
    </source>
</evidence>
<proteinExistence type="predicted"/>
<feature type="region of interest" description="Disordered" evidence="1">
    <location>
        <begin position="240"/>
        <end position="456"/>
    </location>
</feature>
<feature type="compositionally biased region" description="Basic and acidic residues" evidence="1">
    <location>
        <begin position="547"/>
        <end position="569"/>
    </location>
</feature>
<dbReference type="STRING" id="246195.DNO_0712"/>
<dbReference type="InterPro" id="IPR057840">
    <property type="entry name" value="FimV_N"/>
</dbReference>
<feature type="compositionally biased region" description="Basic and acidic residues" evidence="1">
    <location>
        <begin position="319"/>
        <end position="331"/>
    </location>
</feature>